<dbReference type="InterPro" id="IPR011042">
    <property type="entry name" value="6-blade_b-propeller_TolB-like"/>
</dbReference>
<dbReference type="Gene3D" id="2.120.10.30">
    <property type="entry name" value="TolB, C-terminal domain"/>
    <property type="match status" value="1"/>
</dbReference>
<dbReference type="AlphaFoldDB" id="A0AAN6DN89"/>
<feature type="signal peptide" evidence="1">
    <location>
        <begin position="1"/>
        <end position="24"/>
    </location>
</feature>
<dbReference type="Proteomes" id="UP001203852">
    <property type="component" value="Unassembled WGS sequence"/>
</dbReference>
<evidence type="ECO:0000259" key="2">
    <source>
        <dbReference type="Pfam" id="PF08450"/>
    </source>
</evidence>
<gene>
    <name evidence="3" type="ORF">EDD36DRAFT_448254</name>
</gene>
<dbReference type="InterPro" id="IPR013658">
    <property type="entry name" value="SGL"/>
</dbReference>
<feature type="chain" id="PRO_5042952858" description="SMP-30/Gluconolactonase/LRE-like region domain-containing protein" evidence="1">
    <location>
        <begin position="25"/>
        <end position="377"/>
    </location>
</feature>
<dbReference type="Pfam" id="PF08450">
    <property type="entry name" value="SGL"/>
    <property type="match status" value="1"/>
</dbReference>
<proteinExistence type="predicted"/>
<protein>
    <recommendedName>
        <fullName evidence="2">SMP-30/Gluconolactonase/LRE-like region domain-containing protein</fullName>
    </recommendedName>
</protein>
<reference evidence="3" key="1">
    <citation type="journal article" date="2022" name="bioRxiv">
        <title>Deciphering the potential niche of two novel black yeast fungi from a biological soil crust based on their genomes, phenotypes, and melanin regulation.</title>
        <authorList>
            <consortium name="DOE Joint Genome Institute"/>
            <person name="Carr E.C."/>
            <person name="Barton Q."/>
            <person name="Grambo S."/>
            <person name="Sullivan M."/>
            <person name="Renfro C.M."/>
            <person name="Kuo A."/>
            <person name="Pangilinan J."/>
            <person name="Lipzen A."/>
            <person name="Keymanesh K."/>
            <person name="Savage E."/>
            <person name="Barry K."/>
            <person name="Grigoriev I.V."/>
            <person name="Riekhof W.R."/>
            <person name="Harris S.S."/>
        </authorList>
    </citation>
    <scope>NUCLEOTIDE SEQUENCE</scope>
    <source>
        <strain evidence="3">JF 03-4F</strain>
    </source>
</reference>
<evidence type="ECO:0000313" key="4">
    <source>
        <dbReference type="Proteomes" id="UP001203852"/>
    </source>
</evidence>
<feature type="domain" description="SMP-30/Gluconolactonase/LRE-like region" evidence="2">
    <location>
        <begin position="164"/>
        <end position="335"/>
    </location>
</feature>
<dbReference type="InterPro" id="IPR052988">
    <property type="entry name" value="Oryzine_lactonohydrolase"/>
</dbReference>
<dbReference type="SUPFAM" id="SSF63829">
    <property type="entry name" value="Calcium-dependent phosphotriesterase"/>
    <property type="match status" value="1"/>
</dbReference>
<evidence type="ECO:0000313" key="3">
    <source>
        <dbReference type="EMBL" id="KAI1608463.1"/>
    </source>
</evidence>
<keyword evidence="4" id="KW-1185">Reference proteome</keyword>
<name>A0AAN6DN89_9EURO</name>
<evidence type="ECO:0000256" key="1">
    <source>
        <dbReference type="SAM" id="SignalP"/>
    </source>
</evidence>
<organism evidence="3 4">
    <name type="scientific">Exophiala viscosa</name>
    <dbReference type="NCBI Taxonomy" id="2486360"/>
    <lineage>
        <taxon>Eukaryota</taxon>
        <taxon>Fungi</taxon>
        <taxon>Dikarya</taxon>
        <taxon>Ascomycota</taxon>
        <taxon>Pezizomycotina</taxon>
        <taxon>Eurotiomycetes</taxon>
        <taxon>Chaetothyriomycetidae</taxon>
        <taxon>Chaetothyriales</taxon>
        <taxon>Herpotrichiellaceae</taxon>
        <taxon>Exophiala</taxon>
    </lineage>
</organism>
<dbReference type="EMBL" id="MU404363">
    <property type="protein sequence ID" value="KAI1608463.1"/>
    <property type="molecule type" value="Genomic_DNA"/>
</dbReference>
<dbReference type="PANTHER" id="PTHR47064:SF2">
    <property type="entry name" value="SMP-30_GLUCONOLACTONASE_LRE-LIKE REGION DOMAIN-CONTAINING PROTEIN-RELATED"/>
    <property type="match status" value="1"/>
</dbReference>
<sequence>MSSLVNFLLLVLTTALCAPACSNGHVIARRSSSAASPFVISSPAFETILGTNPKLSVVFNVTLPLFHEAGIYHAPTDSMFIVSDTFSDPSITNGEMIQVLVHVTNLSTDNPQYTILNETSLANPVSGARYLHNGADLIALVCIGSMNDATPAGLFFLNPYPPFNVTPLTTSYGNYPYNSPDDATVFPDGSIYFTDPVYGFTNGLRPPPYLPNQVYRYDPATNTTRAIVDAFGRPNGVTHSPDGTILYVGDTGANIGNGTIDTQGQRSTYAFSVRMLPSGVDGSMAGPFVTDRRVFAMPDVGANDGLKTDLNGNVWGQSTDGLHVWTPSGEQLGKVLYGDGDGGNLGFAEPGEVYLMAEQVLYKLEISNTVVGTGVFT</sequence>
<keyword evidence="1" id="KW-0732">Signal</keyword>
<comment type="caution">
    <text evidence="3">The sequence shown here is derived from an EMBL/GenBank/DDBJ whole genome shotgun (WGS) entry which is preliminary data.</text>
</comment>
<dbReference type="PANTHER" id="PTHR47064">
    <property type="entry name" value="PUTATIVE (AFU_ORTHOLOGUE AFUA_1G08990)-RELATED"/>
    <property type="match status" value="1"/>
</dbReference>
<accession>A0AAN6DN89</accession>